<keyword evidence="8" id="KW-1185">Reference proteome</keyword>
<evidence type="ECO:0000313" key="8">
    <source>
        <dbReference type="Proteomes" id="UP001152759"/>
    </source>
</evidence>
<dbReference type="GO" id="GO:0005762">
    <property type="term" value="C:mitochondrial large ribosomal subunit"/>
    <property type="evidence" value="ECO:0007669"/>
    <property type="project" value="TreeGrafter"/>
</dbReference>
<dbReference type="PANTHER" id="PTHR11075">
    <property type="entry name" value="PEPTIDE CHAIN RELEASE FACTOR"/>
    <property type="match status" value="1"/>
</dbReference>
<dbReference type="OrthoDB" id="270639at2759"/>
<protein>
    <recommendedName>
        <fullName evidence="3">Large ribosomal subunit protein mL62</fullName>
        <ecNumber evidence="1">3.1.1.29</ecNumber>
    </recommendedName>
    <alternativeName>
        <fullName evidence="4">Peptidyl-tRNA hydrolase ICT1, mitochondrial</fullName>
    </alternativeName>
</protein>
<dbReference type="Proteomes" id="UP001152759">
    <property type="component" value="Chromosome 7"/>
</dbReference>
<dbReference type="AlphaFoldDB" id="A0A9P0AKD9"/>
<evidence type="ECO:0000256" key="5">
    <source>
        <dbReference type="SAM" id="MobiDB-lite"/>
    </source>
</evidence>
<dbReference type="PROSITE" id="PS00745">
    <property type="entry name" value="RF_PROK_I"/>
    <property type="match status" value="1"/>
</dbReference>
<dbReference type="InterPro" id="IPR000352">
    <property type="entry name" value="Pep_chain_release_fac_I"/>
</dbReference>
<evidence type="ECO:0000256" key="4">
    <source>
        <dbReference type="ARBA" id="ARBA00041531"/>
    </source>
</evidence>
<dbReference type="GO" id="GO:0004045">
    <property type="term" value="F:peptidyl-tRNA hydrolase activity"/>
    <property type="evidence" value="ECO:0007669"/>
    <property type="project" value="UniProtKB-EC"/>
</dbReference>
<reference evidence="7" key="1">
    <citation type="submission" date="2021-12" db="EMBL/GenBank/DDBJ databases">
        <authorList>
            <person name="King R."/>
        </authorList>
    </citation>
    <scope>NUCLEOTIDE SEQUENCE</scope>
</reference>
<evidence type="ECO:0000259" key="6">
    <source>
        <dbReference type="PROSITE" id="PS00745"/>
    </source>
</evidence>
<dbReference type="PANTHER" id="PTHR11075:SF54">
    <property type="entry name" value="LARGE RIBOSOMAL SUBUNIT PROTEIN ML62"/>
    <property type="match status" value="1"/>
</dbReference>
<gene>
    <name evidence="7" type="ORF">BEMITA_LOCUS12055</name>
</gene>
<evidence type="ECO:0000256" key="1">
    <source>
        <dbReference type="ARBA" id="ARBA00013260"/>
    </source>
</evidence>
<evidence type="ECO:0000256" key="2">
    <source>
        <dbReference type="ARBA" id="ARBA00038225"/>
    </source>
</evidence>
<accession>A0A9P0AKD9</accession>
<evidence type="ECO:0000313" key="7">
    <source>
        <dbReference type="EMBL" id="CAH0393685.1"/>
    </source>
</evidence>
<sequence>MNLFQLSAKIFTNSFTNAGRNSLRSVYSSSIGLDKLYPNSSLKLTTPTQKDLPDDPIKKFNGYIPVEQLSITYSRSPGPGGQSVNTSDTKVDLRFHLASAKWLHEDVRNALLSHKSIKLTKEGFLVIRSDKTRSQHLNLTDAMDKLRTLLLNALQPPKVMSPESLEKQRRDREKASRQRLIEKRMKSLTKMGRNDPMM</sequence>
<dbReference type="EMBL" id="OU963868">
    <property type="protein sequence ID" value="CAH0393685.1"/>
    <property type="molecule type" value="Genomic_DNA"/>
</dbReference>
<dbReference type="GO" id="GO:0070126">
    <property type="term" value="P:mitochondrial translational termination"/>
    <property type="evidence" value="ECO:0007669"/>
    <property type="project" value="TreeGrafter"/>
</dbReference>
<dbReference type="KEGG" id="btab:109032992"/>
<comment type="similarity">
    <text evidence="2">Belongs to the prokaryotic/mitochondrial release factor family. Mitochondrion-specific ribosomal protein mL62 subfamily.</text>
</comment>
<name>A0A9P0AKD9_BEMTA</name>
<feature type="domain" description="Prokaryotic-type class I peptide chain release factors" evidence="6">
    <location>
        <begin position="75"/>
        <end position="91"/>
    </location>
</feature>
<dbReference type="Gene3D" id="3.30.160.20">
    <property type="match status" value="1"/>
</dbReference>
<dbReference type="EC" id="3.1.1.29" evidence="1"/>
<feature type="compositionally biased region" description="Basic and acidic residues" evidence="5">
    <location>
        <begin position="164"/>
        <end position="179"/>
    </location>
</feature>
<organism evidence="7 8">
    <name type="scientific">Bemisia tabaci</name>
    <name type="common">Sweetpotato whitefly</name>
    <name type="synonym">Aleurodes tabaci</name>
    <dbReference type="NCBI Taxonomy" id="7038"/>
    <lineage>
        <taxon>Eukaryota</taxon>
        <taxon>Metazoa</taxon>
        <taxon>Ecdysozoa</taxon>
        <taxon>Arthropoda</taxon>
        <taxon>Hexapoda</taxon>
        <taxon>Insecta</taxon>
        <taxon>Pterygota</taxon>
        <taxon>Neoptera</taxon>
        <taxon>Paraneoptera</taxon>
        <taxon>Hemiptera</taxon>
        <taxon>Sternorrhyncha</taxon>
        <taxon>Aleyrodoidea</taxon>
        <taxon>Aleyrodidae</taxon>
        <taxon>Aleyrodinae</taxon>
        <taxon>Bemisia</taxon>
    </lineage>
</organism>
<dbReference type="GO" id="GO:0016150">
    <property type="term" value="F:translation release factor activity, codon nonspecific"/>
    <property type="evidence" value="ECO:0007669"/>
    <property type="project" value="TreeGrafter"/>
</dbReference>
<dbReference type="Pfam" id="PF00472">
    <property type="entry name" value="RF-1"/>
    <property type="match status" value="1"/>
</dbReference>
<dbReference type="InterPro" id="IPR052104">
    <property type="entry name" value="Mito_Release_Factor_mL62"/>
</dbReference>
<proteinExistence type="inferred from homology"/>
<evidence type="ECO:0000256" key="3">
    <source>
        <dbReference type="ARBA" id="ARBA00039441"/>
    </source>
</evidence>
<feature type="region of interest" description="Disordered" evidence="5">
    <location>
        <begin position="157"/>
        <end position="179"/>
    </location>
</feature>
<dbReference type="FunFam" id="3.30.160.20:FF:000046">
    <property type="entry name" value="Peptidyl-tRNA hydrolase ICT1"/>
    <property type="match status" value="1"/>
</dbReference>
<dbReference type="SUPFAM" id="SSF110916">
    <property type="entry name" value="Peptidyl-tRNA hydrolase domain-like"/>
    <property type="match status" value="1"/>
</dbReference>